<reference evidence="4 5" key="1">
    <citation type="submission" date="2020-04" db="EMBL/GenBank/DDBJ databases">
        <title>Plant Genome Project.</title>
        <authorList>
            <person name="Zhang R.-G."/>
        </authorList>
    </citation>
    <scope>NUCLEOTIDE SEQUENCE [LARGE SCALE GENOMIC DNA]</scope>
    <source>
        <strain evidence="4">YNK0</strain>
        <tissue evidence="4">Leaf</tissue>
    </source>
</reference>
<dbReference type="OrthoDB" id="294702at2759"/>
<keyword evidence="2" id="KW-0472">Membrane</keyword>
<comment type="caution">
    <text evidence="4">The sequence shown here is derived from an EMBL/GenBank/DDBJ whole genome shotgun (WGS) entry which is preliminary data.</text>
</comment>
<evidence type="ECO:0000256" key="2">
    <source>
        <dbReference type="SAM" id="Phobius"/>
    </source>
</evidence>
<name>A0A834Z3F8_TETSI</name>
<dbReference type="InterPro" id="IPR029058">
    <property type="entry name" value="AB_hydrolase_fold"/>
</dbReference>
<dbReference type="OMA" id="YHEVANE"/>
<accession>A0A834Z3F8</accession>
<dbReference type="PANTHER" id="PTHR45763:SF21">
    <property type="entry name" value="ALPHA_BETA-HYDROLASES SUPERFAMILY PROTEIN"/>
    <property type="match status" value="1"/>
</dbReference>
<evidence type="ECO:0000313" key="5">
    <source>
        <dbReference type="Proteomes" id="UP000655225"/>
    </source>
</evidence>
<dbReference type="EMBL" id="JABCRI010000011">
    <property type="protein sequence ID" value="KAF8397901.1"/>
    <property type="molecule type" value="Genomic_DNA"/>
</dbReference>
<dbReference type="SUPFAM" id="SSF53474">
    <property type="entry name" value="alpha/beta-Hydrolases"/>
    <property type="match status" value="1"/>
</dbReference>
<feature type="region of interest" description="Disordered" evidence="1">
    <location>
        <begin position="1"/>
        <end position="53"/>
    </location>
</feature>
<feature type="transmembrane region" description="Helical" evidence="2">
    <location>
        <begin position="65"/>
        <end position="86"/>
    </location>
</feature>
<dbReference type="InterPro" id="IPR000073">
    <property type="entry name" value="AB_hydrolase_1"/>
</dbReference>
<evidence type="ECO:0000259" key="3">
    <source>
        <dbReference type="Pfam" id="PF12697"/>
    </source>
</evidence>
<keyword evidence="2" id="KW-1133">Transmembrane helix</keyword>
<keyword evidence="2" id="KW-0812">Transmembrane</keyword>
<keyword evidence="5" id="KW-1185">Reference proteome</keyword>
<proteinExistence type="predicted"/>
<organism evidence="4 5">
    <name type="scientific">Tetracentron sinense</name>
    <name type="common">Spur-leaf</name>
    <dbReference type="NCBI Taxonomy" id="13715"/>
    <lineage>
        <taxon>Eukaryota</taxon>
        <taxon>Viridiplantae</taxon>
        <taxon>Streptophyta</taxon>
        <taxon>Embryophyta</taxon>
        <taxon>Tracheophyta</taxon>
        <taxon>Spermatophyta</taxon>
        <taxon>Magnoliopsida</taxon>
        <taxon>Trochodendrales</taxon>
        <taxon>Trochodendraceae</taxon>
        <taxon>Tetracentron</taxon>
    </lineage>
</organism>
<dbReference type="Pfam" id="PF12697">
    <property type="entry name" value="Abhydrolase_6"/>
    <property type="match status" value="1"/>
</dbReference>
<dbReference type="FunFam" id="3.40.50.1820:FF:000270">
    <property type="entry name" value="Alpha/beta-Hydrolases superfamily protein"/>
    <property type="match status" value="1"/>
</dbReference>
<evidence type="ECO:0000313" key="4">
    <source>
        <dbReference type="EMBL" id="KAF8397901.1"/>
    </source>
</evidence>
<dbReference type="Proteomes" id="UP000655225">
    <property type="component" value="Unassembled WGS sequence"/>
</dbReference>
<sequence length="397" mass="45394">MEGRKWRGRNSTAAAEAAVMKVEKQGTEMGLEDKEMRNRRREPRGNKEQTELSDNTFRCQTYARLLLETLTEIAVVLIVVLLGWAYQTTQPPPPKICGSPDGPPVTSPRIRLSDGRYLAYREKGVPKEAAKYKIIVIHGFGSSKDVSLPASQELIDELGIYFLSFDRAGYGESDPNPKRSVKSEAFDIQELADQLQIGSKFYVIGMLAGVSLVVPIINYWWPSFPANLSQEVYKGRLVQDQWTFRVAHYAPRLLYWWLTQKWFPSLSLLNKNPSIFSRRDKEILTKISKIADLGQDKITPQGVFESLHRDLMVGFGNWEFDPMDLTNPYPENESSVQIWQGYEDRLIPFELQRYVSEKLPWIRYHEVPDGGHLFIFDSGLCEVVLRALLLGEEPSSI</sequence>
<dbReference type="PANTHER" id="PTHR45763">
    <property type="entry name" value="HYDROLASE, ALPHA/BETA FOLD FAMILY PROTEIN, EXPRESSED-RELATED"/>
    <property type="match status" value="1"/>
</dbReference>
<gene>
    <name evidence="4" type="ORF">HHK36_016826</name>
</gene>
<feature type="compositionally biased region" description="Basic and acidic residues" evidence="1">
    <location>
        <begin position="21"/>
        <end position="36"/>
    </location>
</feature>
<protein>
    <recommendedName>
        <fullName evidence="3">AB hydrolase-1 domain-containing protein</fullName>
    </recommendedName>
</protein>
<feature type="domain" description="AB hydrolase-1" evidence="3">
    <location>
        <begin position="134"/>
        <end position="378"/>
    </location>
</feature>
<dbReference type="Gene3D" id="3.40.50.1820">
    <property type="entry name" value="alpha/beta hydrolase"/>
    <property type="match status" value="2"/>
</dbReference>
<evidence type="ECO:0000256" key="1">
    <source>
        <dbReference type="SAM" id="MobiDB-lite"/>
    </source>
</evidence>
<dbReference type="AlphaFoldDB" id="A0A834Z3F8"/>